<dbReference type="CDD" id="cd04470">
    <property type="entry name" value="S1_EF-P_repeat_1"/>
    <property type="match status" value="1"/>
</dbReference>
<keyword evidence="4" id="KW-0067">ATP-binding</keyword>
<dbReference type="AlphaFoldDB" id="A0A7R8WPQ4"/>
<dbReference type="InterPro" id="IPR018149">
    <property type="entry name" value="Lys-tRNA-synth_II_C"/>
</dbReference>
<feature type="domain" description="Aminoacyl-transfer RNA synthetases class-II family profile" evidence="6">
    <location>
        <begin position="122"/>
        <end position="420"/>
    </location>
</feature>
<dbReference type="GO" id="GO:0005524">
    <property type="term" value="F:ATP binding"/>
    <property type="evidence" value="ECO:0007669"/>
    <property type="project" value="UniProtKB-KW"/>
</dbReference>
<dbReference type="Gene3D" id="3.30.930.10">
    <property type="entry name" value="Bira Bifunctional Protein, Domain 2"/>
    <property type="match status" value="1"/>
</dbReference>
<dbReference type="FunFam" id="2.40.50.140:FF:000009">
    <property type="entry name" value="Elongation factor P"/>
    <property type="match status" value="1"/>
</dbReference>
<dbReference type="SUPFAM" id="SSF50249">
    <property type="entry name" value="Nucleic acid-binding proteins"/>
    <property type="match status" value="1"/>
</dbReference>
<dbReference type="GO" id="GO:0003746">
    <property type="term" value="F:translation elongation factor activity"/>
    <property type="evidence" value="ECO:0007669"/>
    <property type="project" value="InterPro"/>
</dbReference>
<sequence>MRNMISGNQFTQTYRSNDKFEKADLEERKMQYLYNQGEEYHFMDSQSYEQIFITAEQLGDSVNFMVDNMDVDVLFFADKPIDVSLPIFVNLAVVKADPWVKGDTSGTDTKPVTVETGYILQLRARAALLQALRTFFISRNFIEVETPLRQLTVIPEAYILPLRSEECYLQSSPELYMKRLLAAGSGDIFQICKCFRKDEKGMRHLEEFTMLEWYRMGGDYGNLMQDCEDLLRFCIKETAAELRACGAREEKAPALWQLLHNDTSWDRTSVASAFVRYAPLSLEQAMTSGSFDQHLVEYIEPHLGRDLPEFLLDYPASLASLARLKKEDASLAERFELYIQGVELANGFSELVDPVEQAQRFALEAQVIVEQGRESPALPQSFLDALNQLDNCAGIALGVDRLFMLMLGKKSIADAIAFGPGEMD</sequence>
<dbReference type="PANTHER" id="PTHR42918:SF6">
    <property type="entry name" value="ELONGATION FACTOR P--(R)-BETA-LYSINE LIGASE"/>
    <property type="match status" value="1"/>
</dbReference>
<dbReference type="Pfam" id="PF01132">
    <property type="entry name" value="EFP"/>
    <property type="match status" value="1"/>
</dbReference>
<dbReference type="EMBL" id="OB670185">
    <property type="protein sequence ID" value="CAD7234864.1"/>
    <property type="molecule type" value="Genomic_DNA"/>
</dbReference>
<dbReference type="InterPro" id="IPR015365">
    <property type="entry name" value="Elong-fact-P_C"/>
</dbReference>
<dbReference type="SMART" id="SM01185">
    <property type="entry name" value="EFP"/>
    <property type="match status" value="1"/>
</dbReference>
<dbReference type="InterPro" id="IPR006195">
    <property type="entry name" value="aa-tRNA-synth_II"/>
</dbReference>
<dbReference type="GO" id="GO:0000049">
    <property type="term" value="F:tRNA binding"/>
    <property type="evidence" value="ECO:0007669"/>
    <property type="project" value="TreeGrafter"/>
</dbReference>
<dbReference type="GO" id="GO:0005829">
    <property type="term" value="C:cytosol"/>
    <property type="evidence" value="ECO:0007669"/>
    <property type="project" value="TreeGrafter"/>
</dbReference>
<keyword evidence="5" id="KW-0030">Aminoacyl-tRNA synthetase</keyword>
<proteinExistence type="predicted"/>
<evidence type="ECO:0000313" key="7">
    <source>
        <dbReference type="EMBL" id="CAD7234864.1"/>
    </source>
</evidence>
<dbReference type="GO" id="GO:0043043">
    <property type="term" value="P:peptide biosynthetic process"/>
    <property type="evidence" value="ECO:0007669"/>
    <property type="project" value="InterPro"/>
</dbReference>
<dbReference type="Pfam" id="PF00152">
    <property type="entry name" value="tRNA-synt_2"/>
    <property type="match status" value="1"/>
</dbReference>
<dbReference type="PRINTS" id="PR00982">
    <property type="entry name" value="TRNASYNTHLYS"/>
</dbReference>
<dbReference type="InterPro" id="IPR001059">
    <property type="entry name" value="Transl_elong_P/YeiP_cen"/>
</dbReference>
<dbReference type="SUPFAM" id="SSF55681">
    <property type="entry name" value="Class II aaRS and biotin synthetases"/>
    <property type="match status" value="1"/>
</dbReference>
<evidence type="ECO:0000256" key="3">
    <source>
        <dbReference type="ARBA" id="ARBA00022741"/>
    </source>
</evidence>
<organism evidence="7">
    <name type="scientific">Cyprideis torosa</name>
    <dbReference type="NCBI Taxonomy" id="163714"/>
    <lineage>
        <taxon>Eukaryota</taxon>
        <taxon>Metazoa</taxon>
        <taxon>Ecdysozoa</taxon>
        <taxon>Arthropoda</taxon>
        <taxon>Crustacea</taxon>
        <taxon>Oligostraca</taxon>
        <taxon>Ostracoda</taxon>
        <taxon>Podocopa</taxon>
        <taxon>Podocopida</taxon>
        <taxon>Cytherocopina</taxon>
        <taxon>Cytheroidea</taxon>
        <taxon>Cytherideidae</taxon>
        <taxon>Cyprideis</taxon>
    </lineage>
</organism>
<keyword evidence="2" id="KW-0436">Ligase</keyword>
<accession>A0A7R8WPQ4</accession>
<dbReference type="PROSITE" id="PS50862">
    <property type="entry name" value="AA_TRNA_LIGASE_II"/>
    <property type="match status" value="1"/>
</dbReference>
<dbReference type="InterPro" id="IPR045864">
    <property type="entry name" value="aa-tRNA-synth_II/BPL/LPL"/>
</dbReference>
<evidence type="ECO:0000256" key="2">
    <source>
        <dbReference type="ARBA" id="ARBA00022598"/>
    </source>
</evidence>
<dbReference type="InterPro" id="IPR012340">
    <property type="entry name" value="NA-bd_OB-fold"/>
</dbReference>
<dbReference type="GO" id="GO:0004824">
    <property type="term" value="F:lysine-tRNA ligase activity"/>
    <property type="evidence" value="ECO:0007669"/>
    <property type="project" value="InterPro"/>
</dbReference>
<dbReference type="NCBIfam" id="TIGR00462">
    <property type="entry name" value="genX"/>
    <property type="match status" value="1"/>
</dbReference>
<protein>
    <recommendedName>
        <fullName evidence="1">Lysine--tRNA ligase</fullName>
    </recommendedName>
</protein>
<evidence type="ECO:0000256" key="4">
    <source>
        <dbReference type="ARBA" id="ARBA00022840"/>
    </source>
</evidence>
<keyword evidence="3" id="KW-0547">Nucleotide-binding</keyword>
<dbReference type="InterPro" id="IPR004364">
    <property type="entry name" value="Aa-tRNA-synt_II"/>
</dbReference>
<name>A0A7R8WPQ4_9CRUS</name>
<gene>
    <name evidence="7" type="ORF">CTOB1V02_LOCUS12680</name>
</gene>
<evidence type="ECO:0000256" key="5">
    <source>
        <dbReference type="ARBA" id="ARBA00023146"/>
    </source>
</evidence>
<dbReference type="PANTHER" id="PTHR42918">
    <property type="entry name" value="LYSYL-TRNA SYNTHETASE"/>
    <property type="match status" value="1"/>
</dbReference>
<dbReference type="Gene3D" id="2.40.50.140">
    <property type="entry name" value="Nucleic acid-binding proteins"/>
    <property type="match status" value="2"/>
</dbReference>
<evidence type="ECO:0000256" key="1">
    <source>
        <dbReference type="ARBA" id="ARBA00015745"/>
    </source>
</evidence>
<dbReference type="InterPro" id="IPR004525">
    <property type="entry name" value="EpmA"/>
</dbReference>
<dbReference type="OrthoDB" id="10259892at2759"/>
<dbReference type="GO" id="GO:0006430">
    <property type="term" value="P:lysyl-tRNA aminoacylation"/>
    <property type="evidence" value="ECO:0007669"/>
    <property type="project" value="InterPro"/>
</dbReference>
<dbReference type="SMART" id="SM00841">
    <property type="entry name" value="Elong-fact-P_C"/>
    <property type="match status" value="1"/>
</dbReference>
<reference evidence="7" key="1">
    <citation type="submission" date="2020-11" db="EMBL/GenBank/DDBJ databases">
        <authorList>
            <person name="Tran Van P."/>
        </authorList>
    </citation>
    <scope>NUCLEOTIDE SEQUENCE</scope>
</reference>
<evidence type="ECO:0000259" key="6">
    <source>
        <dbReference type="PROSITE" id="PS50862"/>
    </source>
</evidence>